<dbReference type="EMBL" id="AOHO01000078">
    <property type="protein sequence ID" value="EME51777.1"/>
    <property type="molecule type" value="Genomic_DNA"/>
</dbReference>
<keyword evidence="4" id="KW-1185">Reference proteome</keyword>
<name>M2YA48_9PSEU</name>
<evidence type="ECO:0000256" key="2">
    <source>
        <dbReference type="SAM" id="SignalP"/>
    </source>
</evidence>
<accession>M2YA48</accession>
<feature type="region of interest" description="Disordered" evidence="1">
    <location>
        <begin position="109"/>
        <end position="129"/>
    </location>
</feature>
<sequence length="205" mass="22148">MNVNRAPLSASLLVALGCAACGTTAPSDVRPPEPRSSAETPRIPIGSVAPRPPLQTVPATVIPLPTVESPRPDDAGIFADPATVSAEWLRQWCTLDWREPMNANLDRAARYQTSSSAKDDRREGDTDDTYRSMREQQLSSGCDEVTAMSSPEAPQSADVAYLVLSARRVNSAAGVAFEAEQVRSARRVLRQTDGRWLVDTRVEAG</sequence>
<feature type="chain" id="PRO_5038703646" evidence="2">
    <location>
        <begin position="21"/>
        <end position="205"/>
    </location>
</feature>
<feature type="signal peptide" evidence="2">
    <location>
        <begin position="1"/>
        <end position="20"/>
    </location>
</feature>
<gene>
    <name evidence="3" type="ORF">H074_36379</name>
</gene>
<evidence type="ECO:0000256" key="1">
    <source>
        <dbReference type="SAM" id="MobiDB-lite"/>
    </source>
</evidence>
<evidence type="ECO:0000313" key="4">
    <source>
        <dbReference type="Proteomes" id="UP000054226"/>
    </source>
</evidence>
<comment type="caution">
    <text evidence="3">The sequence shown here is derived from an EMBL/GenBank/DDBJ whole genome shotgun (WGS) entry which is preliminary data.</text>
</comment>
<dbReference type="AlphaFoldDB" id="M2YA48"/>
<dbReference type="PATRIC" id="fig|1284240.4.peg.7422"/>
<feature type="region of interest" description="Disordered" evidence="1">
    <location>
        <begin position="24"/>
        <end position="57"/>
    </location>
</feature>
<feature type="compositionally biased region" description="Basic and acidic residues" evidence="1">
    <location>
        <begin position="117"/>
        <end position="129"/>
    </location>
</feature>
<protein>
    <submittedName>
        <fullName evidence="3">Uncharacterized protein</fullName>
    </submittedName>
</protein>
<reference evidence="3 4" key="1">
    <citation type="journal article" date="2013" name="Genome Announc.">
        <title>Draft Genome Sequence of Amycolatopsis decaplanina Strain DSM 44594T.</title>
        <authorList>
            <person name="Kaur N."/>
            <person name="Kumar S."/>
            <person name="Bala M."/>
            <person name="Raghava G.P."/>
            <person name="Mayilraj S."/>
        </authorList>
    </citation>
    <scope>NUCLEOTIDE SEQUENCE [LARGE SCALE GENOMIC DNA]</scope>
    <source>
        <strain evidence="3 4">DSM 44594</strain>
    </source>
</reference>
<keyword evidence="2" id="KW-0732">Signal</keyword>
<dbReference type="Proteomes" id="UP000054226">
    <property type="component" value="Unassembled WGS sequence"/>
</dbReference>
<proteinExistence type="predicted"/>
<dbReference type="RefSeq" id="WP_007035056.1">
    <property type="nucleotide sequence ID" value="NZ_AOHO01000078.1"/>
</dbReference>
<dbReference type="PROSITE" id="PS51257">
    <property type="entry name" value="PROKAR_LIPOPROTEIN"/>
    <property type="match status" value="1"/>
</dbReference>
<evidence type="ECO:0000313" key="3">
    <source>
        <dbReference type="EMBL" id="EME51777.1"/>
    </source>
</evidence>
<organism evidence="3 4">
    <name type="scientific">Amycolatopsis decaplanina DSM 44594</name>
    <dbReference type="NCBI Taxonomy" id="1284240"/>
    <lineage>
        <taxon>Bacteria</taxon>
        <taxon>Bacillati</taxon>
        <taxon>Actinomycetota</taxon>
        <taxon>Actinomycetes</taxon>
        <taxon>Pseudonocardiales</taxon>
        <taxon>Pseudonocardiaceae</taxon>
        <taxon>Amycolatopsis</taxon>
    </lineage>
</organism>